<feature type="transmembrane region" description="Helical" evidence="1">
    <location>
        <begin position="165"/>
        <end position="184"/>
    </location>
</feature>
<evidence type="ECO:0000313" key="3">
    <source>
        <dbReference type="Proteomes" id="UP000824209"/>
    </source>
</evidence>
<evidence type="ECO:0000313" key="2">
    <source>
        <dbReference type="EMBL" id="HJB38796.1"/>
    </source>
</evidence>
<gene>
    <name evidence="2" type="ORF">H9943_00175</name>
</gene>
<protein>
    <submittedName>
        <fullName evidence="2">ABC transporter permease</fullName>
    </submittedName>
</protein>
<comment type="caution">
    <text evidence="2">The sequence shown here is derived from an EMBL/GenBank/DDBJ whole genome shotgun (WGS) entry which is preliminary data.</text>
</comment>
<dbReference type="CDD" id="cd21809">
    <property type="entry name" value="ABC-2_lan_permease-like"/>
    <property type="match status" value="1"/>
</dbReference>
<dbReference type="AlphaFoldDB" id="A0A9D2S0I0"/>
<organism evidence="2 3">
    <name type="scientific">Candidatus Ruthenibacterium avium</name>
    <dbReference type="NCBI Taxonomy" id="2838751"/>
    <lineage>
        <taxon>Bacteria</taxon>
        <taxon>Bacillati</taxon>
        <taxon>Bacillota</taxon>
        <taxon>Clostridia</taxon>
        <taxon>Eubacteriales</taxon>
        <taxon>Oscillospiraceae</taxon>
        <taxon>Ruthenibacterium</taxon>
    </lineage>
</organism>
<proteinExistence type="predicted"/>
<feature type="transmembrane region" description="Helical" evidence="1">
    <location>
        <begin position="16"/>
        <end position="35"/>
    </location>
</feature>
<keyword evidence="1" id="KW-0472">Membrane</keyword>
<keyword evidence="1" id="KW-0812">Transmembrane</keyword>
<name>A0A9D2S0I0_9FIRM</name>
<reference evidence="2" key="2">
    <citation type="submission" date="2021-04" db="EMBL/GenBank/DDBJ databases">
        <authorList>
            <person name="Gilroy R."/>
        </authorList>
    </citation>
    <scope>NUCLEOTIDE SEQUENCE</scope>
    <source>
        <strain evidence="2">ChiBcec8-14828</strain>
    </source>
</reference>
<reference evidence="2" key="1">
    <citation type="journal article" date="2021" name="PeerJ">
        <title>Extensive microbial diversity within the chicken gut microbiome revealed by metagenomics and culture.</title>
        <authorList>
            <person name="Gilroy R."/>
            <person name="Ravi A."/>
            <person name="Getino M."/>
            <person name="Pursley I."/>
            <person name="Horton D.L."/>
            <person name="Alikhan N.F."/>
            <person name="Baker D."/>
            <person name="Gharbi K."/>
            <person name="Hall N."/>
            <person name="Watson M."/>
            <person name="Adriaenssens E.M."/>
            <person name="Foster-Nyarko E."/>
            <person name="Jarju S."/>
            <person name="Secka A."/>
            <person name="Antonio M."/>
            <person name="Oren A."/>
            <person name="Chaudhuri R.R."/>
            <person name="La Ragione R."/>
            <person name="Hildebrand F."/>
            <person name="Pallen M.J."/>
        </authorList>
    </citation>
    <scope>NUCLEOTIDE SEQUENCE</scope>
    <source>
        <strain evidence="2">ChiBcec8-14828</strain>
    </source>
</reference>
<feature type="transmembrane region" description="Helical" evidence="1">
    <location>
        <begin position="47"/>
        <end position="70"/>
    </location>
</feature>
<evidence type="ECO:0000256" key="1">
    <source>
        <dbReference type="SAM" id="Phobius"/>
    </source>
</evidence>
<dbReference type="EMBL" id="DWYA01000002">
    <property type="protein sequence ID" value="HJB38796.1"/>
    <property type="molecule type" value="Genomic_DNA"/>
</dbReference>
<sequence>MKLLGLEFYKCRRRKIVLLCAAVLGIEVFWMAATISRQDQDTLRQGWMMLLYNLAMVDAIVLPLSVAALASRNCELEHKGNTWKLLETMVSPDRLYAAKLCWGALILAALLILRSGVFLAMGILLRFPGEVPWGRFAVFTLISWAVSMMVYALGQGLSLRFANQAPALICGIAGSFLGILSMLFPPALMRCVPWGYYGLLALVGMDWNKATRITRFFWQWPSPVDLALLAIWAAAFVTVGRTLFLKKEV</sequence>
<feature type="transmembrane region" description="Helical" evidence="1">
    <location>
        <begin position="100"/>
        <end position="127"/>
    </location>
</feature>
<feature type="transmembrane region" description="Helical" evidence="1">
    <location>
        <begin position="133"/>
        <end position="153"/>
    </location>
</feature>
<dbReference type="Pfam" id="PF12730">
    <property type="entry name" value="ABC2_membrane_4"/>
    <property type="match status" value="1"/>
</dbReference>
<feature type="transmembrane region" description="Helical" evidence="1">
    <location>
        <begin position="226"/>
        <end position="244"/>
    </location>
</feature>
<dbReference type="Proteomes" id="UP000824209">
    <property type="component" value="Unassembled WGS sequence"/>
</dbReference>
<accession>A0A9D2S0I0</accession>
<keyword evidence="1" id="KW-1133">Transmembrane helix</keyword>